<accession>A0AAD7FN53</accession>
<evidence type="ECO:0000256" key="1">
    <source>
        <dbReference type="SAM" id="Coils"/>
    </source>
</evidence>
<proteinExistence type="predicted"/>
<keyword evidence="4" id="KW-1185">Reference proteome</keyword>
<name>A0AAD7FN53_MYCRO</name>
<feature type="coiled-coil region" evidence="1">
    <location>
        <begin position="205"/>
        <end position="232"/>
    </location>
</feature>
<comment type="caution">
    <text evidence="3">The sequence shown here is derived from an EMBL/GenBank/DDBJ whole genome shotgun (WGS) entry which is preliminary data.</text>
</comment>
<keyword evidence="1" id="KW-0175">Coiled coil</keyword>
<dbReference type="AlphaFoldDB" id="A0AAD7FN53"/>
<organism evidence="3 4">
    <name type="scientific">Mycena rosella</name>
    <name type="common">Pink bonnet</name>
    <name type="synonym">Agaricus rosellus</name>
    <dbReference type="NCBI Taxonomy" id="1033263"/>
    <lineage>
        <taxon>Eukaryota</taxon>
        <taxon>Fungi</taxon>
        <taxon>Dikarya</taxon>
        <taxon>Basidiomycota</taxon>
        <taxon>Agaricomycotina</taxon>
        <taxon>Agaricomycetes</taxon>
        <taxon>Agaricomycetidae</taxon>
        <taxon>Agaricales</taxon>
        <taxon>Marasmiineae</taxon>
        <taxon>Mycenaceae</taxon>
        <taxon>Mycena</taxon>
    </lineage>
</organism>
<reference evidence="3" key="1">
    <citation type="submission" date="2023-03" db="EMBL/GenBank/DDBJ databases">
        <title>Massive genome expansion in bonnet fungi (Mycena s.s.) driven by repeated elements and novel gene families across ecological guilds.</title>
        <authorList>
            <consortium name="Lawrence Berkeley National Laboratory"/>
            <person name="Harder C.B."/>
            <person name="Miyauchi S."/>
            <person name="Viragh M."/>
            <person name="Kuo A."/>
            <person name="Thoen E."/>
            <person name="Andreopoulos B."/>
            <person name="Lu D."/>
            <person name="Skrede I."/>
            <person name="Drula E."/>
            <person name="Henrissat B."/>
            <person name="Morin E."/>
            <person name="Kohler A."/>
            <person name="Barry K."/>
            <person name="LaButti K."/>
            <person name="Morin E."/>
            <person name="Salamov A."/>
            <person name="Lipzen A."/>
            <person name="Mereny Z."/>
            <person name="Hegedus B."/>
            <person name="Baldrian P."/>
            <person name="Stursova M."/>
            <person name="Weitz H."/>
            <person name="Taylor A."/>
            <person name="Grigoriev I.V."/>
            <person name="Nagy L.G."/>
            <person name="Martin F."/>
            <person name="Kauserud H."/>
        </authorList>
    </citation>
    <scope>NUCLEOTIDE SEQUENCE</scope>
    <source>
        <strain evidence="3">CBHHK067</strain>
    </source>
</reference>
<evidence type="ECO:0000313" key="3">
    <source>
        <dbReference type="EMBL" id="KAJ7629935.1"/>
    </source>
</evidence>
<gene>
    <name evidence="3" type="ORF">B0H17DRAFT_1150357</name>
</gene>
<sequence length="420" mass="47522">MSNIPGTFSHDSNTHMVPADTHGAIPHDTTMVDAPPMQPSHRHDTPMHLVITSSTEPQDTEMGMASTSNAPVPTGRLLIQTNKVQAGHQHEEGDRRSVKKQAIGTPQRDEMVNLRYYAEQVKNDVKVNRRQKRETEKKWQMANTLLETAQKESENWARRWKEEQAVAEAWRKDLGDQFVQQLNKKQHELMVESQRVAKAAVAVREAELKETIARAKADNEAEKHRLHALEEKRKAEYETKIGAFRTCESPQRRGVGHRNDDSVPDGAPIHTTELVSPARREQCRVETLMHEGGNHFPVFTVAAPTAGPSVAAPAPDSQHTGQSPLQMSQDVLQQMITEAVAAKIKKKKASPKKKRNVQPAVRVELDTAKKWQQERMSADDDHKWKRFINFVWYHAQGREKADHFDDYDPASEATMLTSTC</sequence>
<feature type="region of interest" description="Disordered" evidence="2">
    <location>
        <begin position="250"/>
        <end position="270"/>
    </location>
</feature>
<dbReference type="EMBL" id="JARKIE010000523">
    <property type="protein sequence ID" value="KAJ7629935.1"/>
    <property type="molecule type" value="Genomic_DNA"/>
</dbReference>
<dbReference type="Proteomes" id="UP001221757">
    <property type="component" value="Unassembled WGS sequence"/>
</dbReference>
<protein>
    <submittedName>
        <fullName evidence="3">Uncharacterized protein</fullName>
    </submittedName>
</protein>
<evidence type="ECO:0000313" key="4">
    <source>
        <dbReference type="Proteomes" id="UP001221757"/>
    </source>
</evidence>
<evidence type="ECO:0000256" key="2">
    <source>
        <dbReference type="SAM" id="MobiDB-lite"/>
    </source>
</evidence>